<dbReference type="EMBL" id="ML977609">
    <property type="protein sequence ID" value="KAF1997798.1"/>
    <property type="molecule type" value="Genomic_DNA"/>
</dbReference>
<organism evidence="2 3">
    <name type="scientific">Amniculicola lignicola CBS 123094</name>
    <dbReference type="NCBI Taxonomy" id="1392246"/>
    <lineage>
        <taxon>Eukaryota</taxon>
        <taxon>Fungi</taxon>
        <taxon>Dikarya</taxon>
        <taxon>Ascomycota</taxon>
        <taxon>Pezizomycotina</taxon>
        <taxon>Dothideomycetes</taxon>
        <taxon>Pleosporomycetidae</taxon>
        <taxon>Pleosporales</taxon>
        <taxon>Amniculicolaceae</taxon>
        <taxon>Amniculicola</taxon>
    </lineage>
</organism>
<evidence type="ECO:0000256" key="1">
    <source>
        <dbReference type="SAM" id="SignalP"/>
    </source>
</evidence>
<accession>A0A6A5W9J8</accession>
<sequence>MAGIAAFVIVVELALGFRHQLRERFGSICDWVVGGQKGLKIFEWGPYPVGVSLVEVRAPGATPDLRGRLMLVGFVSEVHSILGRVFLRWLSLDPPRLSTITERSNEIEGPLERNPVVR</sequence>
<dbReference type="Proteomes" id="UP000799779">
    <property type="component" value="Unassembled WGS sequence"/>
</dbReference>
<keyword evidence="3" id="KW-1185">Reference proteome</keyword>
<gene>
    <name evidence="2" type="ORF">P154DRAFT_578537</name>
</gene>
<feature type="signal peptide" evidence="1">
    <location>
        <begin position="1"/>
        <end position="16"/>
    </location>
</feature>
<dbReference type="AlphaFoldDB" id="A0A6A5W9J8"/>
<name>A0A6A5W9J8_9PLEO</name>
<evidence type="ECO:0000313" key="2">
    <source>
        <dbReference type="EMBL" id="KAF1997798.1"/>
    </source>
</evidence>
<keyword evidence="1" id="KW-0732">Signal</keyword>
<reference evidence="2" key="1">
    <citation type="journal article" date="2020" name="Stud. Mycol.">
        <title>101 Dothideomycetes genomes: a test case for predicting lifestyles and emergence of pathogens.</title>
        <authorList>
            <person name="Haridas S."/>
            <person name="Albert R."/>
            <person name="Binder M."/>
            <person name="Bloem J."/>
            <person name="Labutti K."/>
            <person name="Salamov A."/>
            <person name="Andreopoulos B."/>
            <person name="Baker S."/>
            <person name="Barry K."/>
            <person name="Bills G."/>
            <person name="Bluhm B."/>
            <person name="Cannon C."/>
            <person name="Castanera R."/>
            <person name="Culley D."/>
            <person name="Daum C."/>
            <person name="Ezra D."/>
            <person name="Gonzalez J."/>
            <person name="Henrissat B."/>
            <person name="Kuo A."/>
            <person name="Liang C."/>
            <person name="Lipzen A."/>
            <person name="Lutzoni F."/>
            <person name="Magnuson J."/>
            <person name="Mondo S."/>
            <person name="Nolan M."/>
            <person name="Ohm R."/>
            <person name="Pangilinan J."/>
            <person name="Park H.-J."/>
            <person name="Ramirez L."/>
            <person name="Alfaro M."/>
            <person name="Sun H."/>
            <person name="Tritt A."/>
            <person name="Yoshinaga Y."/>
            <person name="Zwiers L.-H."/>
            <person name="Turgeon B."/>
            <person name="Goodwin S."/>
            <person name="Spatafora J."/>
            <person name="Crous P."/>
            <person name="Grigoriev I."/>
        </authorList>
    </citation>
    <scope>NUCLEOTIDE SEQUENCE</scope>
    <source>
        <strain evidence="2">CBS 123094</strain>
    </source>
</reference>
<evidence type="ECO:0000313" key="3">
    <source>
        <dbReference type="Proteomes" id="UP000799779"/>
    </source>
</evidence>
<proteinExistence type="predicted"/>
<feature type="chain" id="PRO_5025680300" evidence="1">
    <location>
        <begin position="17"/>
        <end position="118"/>
    </location>
</feature>
<protein>
    <submittedName>
        <fullName evidence="2">Uncharacterized protein</fullName>
    </submittedName>
</protein>